<evidence type="ECO:0000256" key="17">
    <source>
        <dbReference type="ARBA" id="ARBA00023180"/>
    </source>
</evidence>
<keyword evidence="10" id="KW-0256">Endoplasmic reticulum</keyword>
<keyword evidence="7 20" id="KW-0853">WD repeat</keyword>
<feature type="compositionally biased region" description="Polar residues" evidence="21">
    <location>
        <begin position="1147"/>
        <end position="1164"/>
    </location>
</feature>
<feature type="compositionally biased region" description="Polar residues" evidence="21">
    <location>
        <begin position="1257"/>
        <end position="1289"/>
    </location>
</feature>
<name>A0A8B7NLS4_HYAAZ</name>
<evidence type="ECO:0000256" key="15">
    <source>
        <dbReference type="ARBA" id="ARBA00023136"/>
    </source>
</evidence>
<evidence type="ECO:0000256" key="2">
    <source>
        <dbReference type="ARBA" id="ARBA00004557"/>
    </source>
</evidence>
<dbReference type="GO" id="GO:0032934">
    <property type="term" value="F:sterol binding"/>
    <property type="evidence" value="ECO:0007669"/>
    <property type="project" value="InterPro"/>
</dbReference>
<dbReference type="InterPro" id="IPR053958">
    <property type="entry name" value="HMGCR/SNAP/NPC1-like_SSD"/>
</dbReference>
<feature type="region of interest" description="Disordered" evidence="21">
    <location>
        <begin position="1428"/>
        <end position="1467"/>
    </location>
</feature>
<dbReference type="GO" id="GO:0008203">
    <property type="term" value="P:cholesterol metabolic process"/>
    <property type="evidence" value="ECO:0007669"/>
    <property type="project" value="UniProtKB-KW"/>
</dbReference>
<evidence type="ECO:0000313" key="24">
    <source>
        <dbReference type="Proteomes" id="UP000694843"/>
    </source>
</evidence>
<dbReference type="GO" id="GO:0012507">
    <property type="term" value="C:ER to Golgi transport vesicle membrane"/>
    <property type="evidence" value="ECO:0007669"/>
    <property type="project" value="UniProtKB-SubCell"/>
</dbReference>
<dbReference type="InterPro" id="IPR015943">
    <property type="entry name" value="WD40/YVTN_repeat-like_dom_sf"/>
</dbReference>
<keyword evidence="8 22" id="KW-0812">Transmembrane</keyword>
<accession>A0A8B7NLS4</accession>
<dbReference type="InterPro" id="IPR036322">
    <property type="entry name" value="WD40_repeat_dom_sf"/>
</dbReference>
<evidence type="ECO:0000256" key="3">
    <source>
        <dbReference type="ARBA" id="ARBA00004653"/>
    </source>
</evidence>
<evidence type="ECO:0000256" key="7">
    <source>
        <dbReference type="ARBA" id="ARBA00022574"/>
    </source>
</evidence>
<dbReference type="Pfam" id="PF00400">
    <property type="entry name" value="WD40"/>
    <property type="match status" value="1"/>
</dbReference>
<keyword evidence="17" id="KW-0325">Glycoprotein</keyword>
<sequence>MSVDQNSGGGGGLPEAVSQAYYRYGLFVATHPIKVILLAVIAFLILSSPLYHLPLPGHVPQEYLTPAHNYSIPPPAEGHISLSPSPTPTPLWYQGAPIAYILQVVIRSSVCPVNDSSLTVSDSYRGPLATVFSLYEALSNYEHGRHKFHSSPSSEGVVRPNKTVAGTWLGSECLLVEDVAKQHRGEGGVGGKLPNFNCLLLSPADLWTRDKNEFLNDPHVLTTIKSLMAGHDDESRVADVLFGVPASEVGLLNNDHPKVVTYALTLALRRYNEEFVEGLRSELLRKYPLHKDNQPSDPNIIHLYFPSRLSLWEVLIFLLYCGLFFSVYFSLLKLDILYSKLGISITVLVTLVSSLCLAVGTCAYWGLKPLHTQGKYVYPVLSGLVGFENSMVLMRSIASTPQHLDVKIRVARGLAREGWIITKYFLTMITLVTLSFFLFIPIVQEICIYGSLVLLCDLSMQLVFFIAVLSLDLQRLRDSQKHLKQEMLLSRGWIRSNFSRLSGRHRTLNLDSALNKRSGIANLHRRITSSRSFPGEDRVAPPSSEPTKAVKDVPKRLRLTYCLTGNRTFQRMFICAFVGWIAFIIYSTTGIIDQWERLAETNPGLESVIRSIKTKSSEKFLLDDGRGNARGDEVSLPTKYNKMKDSKGNKLYNEDLNYENFAEKYQHHDDVLQHEESVVDSADGKSSATNKTHLFKLPEKSQKPWTEVLRHVHPDVSSYLPETHWPTLFGYYNITLRGEYISLLPPLLLSVPVSVEEALMVHHPGDPNTEPWKPQASVHTQSPVSENDWWWVSLMSGDSPPKSSPRLGNRYGSRRTPFIPSSSGEMIVTGILAIPALGVMVYSFIWLYRCICSRHYAEWREQWWTGEHPQARAQIIGECVPVSLVGHSSEIECVCSDGSVVASACLSGVIKTWDPVTSECLATISRTKDVLVHHEDHSSDYESGSPRSLPELPAYAEHPPGCIWQLPSQLNSGAPNETCVQSPSVVSSSPLSIRTDFPAMYGCKKAFPSTITNPDVVDVAAQSFNVGQVDRTFRPEESPQINSQSSVPVPITDPIPVNTGTTIAYGGSNSTTFIHSLSDSRSRKSKPVNDHSSSNLVTLTSTDGFTSLNTSSTQHEQFTNVEEIRNSPGLDFNASSTPRGKERSQKHQIGNINRSLSSPNNLQYPSWVPPLSQSLGSPPSSPQHVQDSSFSPYANTRNTLEPFNRLPHSYTPSIETPNLSHSSTHSLETPNFFLGSHGPTSDAVPHMATAVGPQCVPQPSRTSLPPVSPSYLSTRSSFTQTPPHPTLQNTAKTHRRNLSAGNPPLFVGPSNTNYQVRPASNSTTKDRFGKNSTALAGYSCDGASVGASAVWSLHCHEGIVFVGCADGSIEVWDAYSGNFKFATENSSGSGVTAMTVCSSSTGSRLVAARLSGSIDYYSIDVSYTVPSSCQPHEEEPRAEPPSSLSSTSYRKHRRGSSYENNFPSTISEHRRYVGDDSNLAGGGISGDGIATNGVPTSGIAADGITAPIDNDGYVLQLTRFTTNKAHHQSISVLRSDTSRVITGSLDHTLKVLTCEGDCLFTLHGHLGPVTCATLGDAVGDCRHEGAAVLRMDGPLSIYEDDNYSTVRRRDSTPREEQSTSLEGAIIASGAQDGTLCVWDLATGACVYSVCGHSGAVLSIVTSSSYLISMAADDRLAVWERFQGHLLTTVHLTDTFFGSMIMLTSKLLLTAKQDRLCVWDVSQGTEVLEVSLGDAGHSVCPRHLIAVGASVIFDYGSSLRAVRMPVAEKMD</sequence>
<proteinExistence type="inferred from homology"/>
<evidence type="ECO:0000256" key="9">
    <source>
        <dbReference type="ARBA" id="ARBA00022737"/>
    </source>
</evidence>
<dbReference type="Pfam" id="PF24006">
    <property type="entry name" value="SCAP_N"/>
    <property type="match status" value="1"/>
</dbReference>
<comment type="similarity">
    <text evidence="4">Belongs to the WD repeat SCAP family.</text>
</comment>
<feature type="compositionally biased region" description="Polar residues" evidence="21">
    <location>
        <begin position="1184"/>
        <end position="1201"/>
    </location>
</feature>
<dbReference type="GO" id="GO:0032933">
    <property type="term" value="P:SREBP signaling pathway"/>
    <property type="evidence" value="ECO:0007669"/>
    <property type="project" value="InterPro"/>
</dbReference>
<keyword evidence="24" id="KW-1185">Reference proteome</keyword>
<dbReference type="InterPro" id="IPR000731">
    <property type="entry name" value="SSD"/>
</dbReference>
<evidence type="ECO:0000256" key="5">
    <source>
        <dbReference type="ARBA" id="ARBA00019541"/>
    </source>
</evidence>
<dbReference type="PROSITE" id="PS50082">
    <property type="entry name" value="WD_REPEATS_2"/>
    <property type="match status" value="2"/>
</dbReference>
<dbReference type="GO" id="GO:0005789">
    <property type="term" value="C:endoplasmic reticulum membrane"/>
    <property type="evidence" value="ECO:0007669"/>
    <property type="project" value="UniProtKB-SubCell"/>
</dbReference>
<keyword evidence="9" id="KW-0677">Repeat</keyword>
<protein>
    <recommendedName>
        <fullName evidence="5">Sterol regulatory element-binding protein cleavage-activating protein</fullName>
    </recommendedName>
</protein>
<dbReference type="InterPro" id="IPR057041">
    <property type="entry name" value="SCAP_N"/>
</dbReference>
<feature type="transmembrane region" description="Helical" evidence="22">
    <location>
        <begin position="343"/>
        <end position="367"/>
    </location>
</feature>
<evidence type="ECO:0000259" key="23">
    <source>
        <dbReference type="PROSITE" id="PS50156"/>
    </source>
</evidence>
<feature type="region of interest" description="Disordered" evidence="21">
    <location>
        <begin position="1076"/>
        <end position="1225"/>
    </location>
</feature>
<dbReference type="InterPro" id="IPR001680">
    <property type="entry name" value="WD40_rpt"/>
</dbReference>
<keyword evidence="14" id="KW-0446">Lipid-binding</keyword>
<dbReference type="Pfam" id="PF12349">
    <property type="entry name" value="Sterol-sensing"/>
    <property type="match status" value="1"/>
</dbReference>
<feature type="compositionally biased region" description="Polar residues" evidence="21">
    <location>
        <begin position="1090"/>
        <end position="1120"/>
    </location>
</feature>
<dbReference type="GO" id="GO:0000139">
    <property type="term" value="C:Golgi membrane"/>
    <property type="evidence" value="ECO:0007669"/>
    <property type="project" value="UniProtKB-SubCell"/>
</dbReference>
<evidence type="ECO:0000256" key="16">
    <source>
        <dbReference type="ARBA" id="ARBA00023166"/>
    </source>
</evidence>
<dbReference type="SMART" id="SM00320">
    <property type="entry name" value="WD40"/>
    <property type="match status" value="5"/>
</dbReference>
<dbReference type="GeneID" id="108671561"/>
<dbReference type="RefSeq" id="XP_018014607.1">
    <property type="nucleotide sequence ID" value="XM_018159118.1"/>
</dbReference>
<evidence type="ECO:0000256" key="19">
    <source>
        <dbReference type="ARBA" id="ARBA00045958"/>
    </source>
</evidence>
<evidence type="ECO:0000256" key="20">
    <source>
        <dbReference type="PROSITE-ProRule" id="PRU00221"/>
    </source>
</evidence>
<evidence type="ECO:0000256" key="10">
    <source>
        <dbReference type="ARBA" id="ARBA00022824"/>
    </source>
</evidence>
<feature type="compositionally biased region" description="Low complexity" evidence="21">
    <location>
        <begin position="1169"/>
        <end position="1178"/>
    </location>
</feature>
<feature type="transmembrane region" description="Helical" evidence="22">
    <location>
        <begin position="20"/>
        <end position="46"/>
    </location>
</feature>
<evidence type="ECO:0000313" key="25">
    <source>
        <dbReference type="RefSeq" id="XP_018014607.1"/>
    </source>
</evidence>
<feature type="compositionally biased region" description="Polar residues" evidence="21">
    <location>
        <begin position="1210"/>
        <end position="1225"/>
    </location>
</feature>
<evidence type="ECO:0000256" key="6">
    <source>
        <dbReference type="ARBA" id="ARBA00022548"/>
    </source>
</evidence>
<keyword evidence="18" id="KW-0753">Steroid metabolism</keyword>
<feature type="transmembrane region" description="Helical" evidence="22">
    <location>
        <begin position="448"/>
        <end position="471"/>
    </location>
</feature>
<feature type="repeat" description="WD" evidence="20">
    <location>
        <begin position="1622"/>
        <end position="1648"/>
    </location>
</feature>
<keyword evidence="15 22" id="KW-0472">Membrane</keyword>
<evidence type="ECO:0000256" key="12">
    <source>
        <dbReference type="ARBA" id="ARBA00023034"/>
    </source>
</evidence>
<evidence type="ECO:0000256" key="11">
    <source>
        <dbReference type="ARBA" id="ARBA00022989"/>
    </source>
</evidence>
<gene>
    <name evidence="25" type="primary">LOC108671561</name>
</gene>
<dbReference type="InterPro" id="IPR030225">
    <property type="entry name" value="SCAP"/>
</dbReference>
<dbReference type="SUPFAM" id="SSF50978">
    <property type="entry name" value="WD40 repeat-like"/>
    <property type="match status" value="1"/>
</dbReference>
<feature type="transmembrane region" description="Helical" evidence="22">
    <location>
        <begin position="311"/>
        <end position="331"/>
    </location>
</feature>
<dbReference type="OrthoDB" id="361494at2759"/>
<dbReference type="Gene3D" id="2.130.10.10">
    <property type="entry name" value="YVTN repeat-like/Quinoprotein amine dehydrogenase"/>
    <property type="match status" value="2"/>
</dbReference>
<evidence type="ECO:0000256" key="21">
    <source>
        <dbReference type="SAM" id="MobiDB-lite"/>
    </source>
</evidence>
<dbReference type="PROSITE" id="PS50156">
    <property type="entry name" value="SSD"/>
    <property type="match status" value="1"/>
</dbReference>
<keyword evidence="11 22" id="KW-1133">Transmembrane helix</keyword>
<keyword evidence="12" id="KW-0333">Golgi apparatus</keyword>
<evidence type="ECO:0000256" key="8">
    <source>
        <dbReference type="ARBA" id="ARBA00022692"/>
    </source>
</evidence>
<evidence type="ECO:0000256" key="4">
    <source>
        <dbReference type="ARBA" id="ARBA00007410"/>
    </source>
</evidence>
<evidence type="ECO:0000256" key="1">
    <source>
        <dbReference type="ARBA" id="ARBA00004477"/>
    </source>
</evidence>
<dbReference type="GO" id="GO:0032936">
    <property type="term" value="C:SREBP-SCAP complex"/>
    <property type="evidence" value="ECO:0007669"/>
    <property type="project" value="TreeGrafter"/>
</dbReference>
<feature type="repeat" description="WD" evidence="20">
    <location>
        <begin position="1649"/>
        <end position="1688"/>
    </location>
</feature>
<dbReference type="PANTHER" id="PTHR46378:SF1">
    <property type="entry name" value="STEROL REGULATORY ELEMENT-BINDING PROTEIN CLEAVAGE-ACTIVATING PROTEIN"/>
    <property type="match status" value="1"/>
</dbReference>
<evidence type="ECO:0000256" key="14">
    <source>
        <dbReference type="ARBA" id="ARBA00023121"/>
    </source>
</evidence>
<keyword evidence="13" id="KW-0443">Lipid metabolism</keyword>
<dbReference type="PANTHER" id="PTHR46378">
    <property type="entry name" value="STEROL REGULATORY ELEMENT-BINDING PROTEIN CLEAVAGE-ACTIVATING PROTEIN"/>
    <property type="match status" value="1"/>
</dbReference>
<feature type="compositionally biased region" description="Polar residues" evidence="21">
    <location>
        <begin position="1457"/>
        <end position="1466"/>
    </location>
</feature>
<feature type="region of interest" description="Disordered" evidence="21">
    <location>
        <begin position="1255"/>
        <end position="1289"/>
    </location>
</feature>
<keyword evidence="6" id="KW-0153">Cholesterol metabolism</keyword>
<evidence type="ECO:0000256" key="22">
    <source>
        <dbReference type="SAM" id="Phobius"/>
    </source>
</evidence>
<reference evidence="25" key="1">
    <citation type="submission" date="2025-08" db="UniProtKB">
        <authorList>
            <consortium name="RefSeq"/>
        </authorList>
    </citation>
    <scope>IDENTIFICATION</scope>
    <source>
        <tissue evidence="25">Whole organism</tissue>
    </source>
</reference>
<dbReference type="KEGG" id="hazt:108671561"/>
<organism evidence="24 25">
    <name type="scientific">Hyalella azteca</name>
    <name type="common">Amphipod</name>
    <dbReference type="NCBI Taxonomy" id="294128"/>
    <lineage>
        <taxon>Eukaryota</taxon>
        <taxon>Metazoa</taxon>
        <taxon>Ecdysozoa</taxon>
        <taxon>Arthropoda</taxon>
        <taxon>Crustacea</taxon>
        <taxon>Multicrustacea</taxon>
        <taxon>Malacostraca</taxon>
        <taxon>Eumalacostraca</taxon>
        <taxon>Peracarida</taxon>
        <taxon>Amphipoda</taxon>
        <taxon>Senticaudata</taxon>
        <taxon>Talitrida</taxon>
        <taxon>Talitroidea</taxon>
        <taxon>Hyalellidae</taxon>
        <taxon>Hyalella</taxon>
    </lineage>
</organism>
<comment type="subcellular location">
    <subcellularLocation>
        <location evidence="2">Cytoplasmic vesicle</location>
        <location evidence="2">COPII-coated vesicle membrane</location>
        <topology evidence="2">Multi-pass membrane protein</topology>
    </subcellularLocation>
    <subcellularLocation>
        <location evidence="1">Endoplasmic reticulum membrane</location>
        <topology evidence="1">Multi-pass membrane protein</topology>
    </subcellularLocation>
    <subcellularLocation>
        <location evidence="3">Golgi apparatus membrane</location>
        <topology evidence="3">Multi-pass membrane protein</topology>
    </subcellularLocation>
</comment>
<dbReference type="GO" id="GO:0045540">
    <property type="term" value="P:regulation of cholesterol biosynthetic process"/>
    <property type="evidence" value="ECO:0007669"/>
    <property type="project" value="TreeGrafter"/>
</dbReference>
<evidence type="ECO:0000256" key="13">
    <source>
        <dbReference type="ARBA" id="ARBA00023098"/>
    </source>
</evidence>
<evidence type="ECO:0000256" key="18">
    <source>
        <dbReference type="ARBA" id="ARBA00023221"/>
    </source>
</evidence>
<comment type="function">
    <text evidence="19">Escort protein required for cholesterol as well as lipid homeostasis. Regulates export of the SCAP-SREBP complex from the endoplasmic reticulum to the Golgi upon low cholesterol, thereby regulating the processing of sterol regulatory element-binding proteins (SREBPs) SREBF1/SREBP1 and SREBF2/SREBP2. At high sterol concentrations, formation of a ternary complex with INSIG (INSIG1 or INSIG2) leads to mask the ER export signal in SCAP, promoting retention of the complex in the endoplasmic reticulum. Low sterol concentrations trigger release of INSIG, a conformational change in the SSD domain of SCAP, unmasking of the ER export signal, promoting recruitment into COPII-coated vesicles and transport of the SCAP-SREBP to the Golgi: in the Golgi, SREBPs are then processed, releasing the transcription factor fragment of SREBPs from the membrane, its import into the nucleus and up-regulation of LDLR, INSIG1 and the mevalonate pathway. Binds cholesterol via its SSD domain.</text>
</comment>
<dbReference type="Proteomes" id="UP000694843">
    <property type="component" value="Unplaced"/>
</dbReference>
<keyword evidence="16" id="KW-1207">Sterol metabolism</keyword>
<dbReference type="CTD" id="22937"/>
<feature type="transmembrane region" description="Helical" evidence="22">
    <location>
        <begin position="424"/>
        <end position="442"/>
    </location>
</feature>
<feature type="domain" description="SSD" evidence="23">
    <location>
        <begin position="312"/>
        <end position="471"/>
    </location>
</feature>